<gene>
    <name evidence="1" type="ORF">LCI18_014987</name>
</gene>
<evidence type="ECO:0000313" key="2">
    <source>
        <dbReference type="Proteomes" id="UP000830768"/>
    </source>
</evidence>
<sequence>MWLINTASIELERAEAMGVQTAPYAILSHTWDQEEVTFDDMMNPGLAKEKKGYSKIENVCRLARQRGLAYAWVDTCCVDKRSSAELAEAINSMFRWYRRSAVCFTYLSDLEPHYGKEEDTLPGFSACRWFTRGWTLQELIASENLEFYDSRWHCRGTKEKMRHEISGITGIEVAVLKNNERLESIPVAKRMSWAAHRRTTRIEDLAYCLLGIFDVNMPMMYGEGSKAFTRLQEEIVKETNDLSMFSWKVQEGISDEDNENLALCQEFRGILAHSPAEFAHCRNLRRVPNFKPSLVFTLTNKGLLLETFLGKTDNKEYVLNLDCITTDGIDQEQRVGVFLTKTADGFVRTRPTELFETQDSRVWAGARQKVFIRKRVTPFGSWNLKNLSSTNLAFRFNISPQFYLHSFQAKPTSMWDTHRQLFLTDNSERFTGFLDYQITNTANTFVTARILVVCGLMPSGSGGPLQPWVSIYDSLDEARSQKVTNHVGSYYNSWGEEFFLHQLRDDVLNDGSLGHDISLPSESPTCRLHISLAAPEGFRDGVYTVSINITSEENRDGRDGKDSLRDRFLKKLSY</sequence>
<dbReference type="Proteomes" id="UP000830768">
    <property type="component" value="Chromosome 13"/>
</dbReference>
<proteinExistence type="predicted"/>
<protein>
    <submittedName>
        <fullName evidence="1">Uncharacterized protein</fullName>
    </submittedName>
</protein>
<organism evidence="1 2">
    <name type="scientific">Fusarium solani subsp. cucurbitae</name>
    <name type="common">Neocosmosporum cucurbitae</name>
    <dbReference type="NCBI Taxonomy" id="2747967"/>
    <lineage>
        <taxon>Eukaryota</taxon>
        <taxon>Fungi</taxon>
        <taxon>Dikarya</taxon>
        <taxon>Ascomycota</taxon>
        <taxon>Pezizomycotina</taxon>
        <taxon>Sordariomycetes</taxon>
        <taxon>Hypocreomycetidae</taxon>
        <taxon>Hypocreales</taxon>
        <taxon>Nectriaceae</taxon>
        <taxon>Fusarium</taxon>
        <taxon>Fusarium solani species complex</taxon>
    </lineage>
</organism>
<dbReference type="EMBL" id="CP090041">
    <property type="protein sequence ID" value="UPL04053.1"/>
    <property type="molecule type" value="Genomic_DNA"/>
</dbReference>
<name>A0ACD3ZSX6_FUSSC</name>
<reference evidence="1" key="1">
    <citation type="submission" date="2021-11" db="EMBL/GenBank/DDBJ databases">
        <title>Fusarium solani-melongenae Genome sequencing and assembly.</title>
        <authorList>
            <person name="Xie S."/>
            <person name="Huang L."/>
            <person name="Zhang X."/>
        </authorList>
    </citation>
    <scope>NUCLEOTIDE SEQUENCE</scope>
    <source>
        <strain evidence="1">CRI 24-3</strain>
    </source>
</reference>
<accession>A0ACD3ZSX6</accession>
<evidence type="ECO:0000313" key="1">
    <source>
        <dbReference type="EMBL" id="UPL04053.1"/>
    </source>
</evidence>
<keyword evidence="2" id="KW-1185">Reference proteome</keyword>